<feature type="region of interest" description="Disordered" evidence="1">
    <location>
        <begin position="180"/>
        <end position="199"/>
    </location>
</feature>
<keyword evidence="2" id="KW-1133">Transmembrane helix</keyword>
<dbReference type="RefSeq" id="WP_020908211.1">
    <property type="nucleotide sequence ID" value="NC_012490.1"/>
</dbReference>
<evidence type="ECO:0000256" key="1">
    <source>
        <dbReference type="SAM" id="MobiDB-lite"/>
    </source>
</evidence>
<keyword evidence="2" id="KW-0812">Transmembrane</keyword>
<evidence type="ECO:0000313" key="4">
    <source>
        <dbReference type="Proteomes" id="UP000002204"/>
    </source>
</evidence>
<gene>
    <name evidence="3" type="ordered locus">RER_37680</name>
</gene>
<feature type="transmembrane region" description="Helical" evidence="2">
    <location>
        <begin position="12"/>
        <end position="32"/>
    </location>
</feature>
<dbReference type="AlphaFoldDB" id="C1A1J1"/>
<dbReference type="HOGENOM" id="CLU_1371282_0_0_11"/>
<dbReference type="EMBL" id="AP008957">
    <property type="protein sequence ID" value="BAH34476.1"/>
    <property type="molecule type" value="Genomic_DNA"/>
</dbReference>
<name>C1A1J1_RHOE4</name>
<dbReference type="KEGG" id="rer:RER_37680"/>
<evidence type="ECO:0000256" key="2">
    <source>
        <dbReference type="SAM" id="Phobius"/>
    </source>
</evidence>
<feature type="transmembrane region" description="Helical" evidence="2">
    <location>
        <begin position="61"/>
        <end position="85"/>
    </location>
</feature>
<dbReference type="Proteomes" id="UP000002204">
    <property type="component" value="Chromosome"/>
</dbReference>
<keyword evidence="2" id="KW-0472">Membrane</keyword>
<dbReference type="eggNOG" id="ENOG50328NC">
    <property type="taxonomic scope" value="Bacteria"/>
</dbReference>
<protein>
    <submittedName>
        <fullName evidence="3">Hypothetical membrane protein</fullName>
    </submittedName>
</protein>
<sequence length="199" mass="21827">MMAVNGKRPRSWLFTTVFWAVVAFGVLAALGIPRWWESLTVAVVGVAASYGWWSRRRRSEFWIFFGVVCSLVAVLAFLAAGRALLTTVKVPVDSIGQETIVCGSVMNPAPNYSLRVTDIRTGEPTTRPQAIPHTQLEQACVKRLDYRVAEATAATVVGLLLAGRAIGHVVLSSSATRTLSALPSPERRTSRLRRPSRRH</sequence>
<feature type="compositionally biased region" description="Basic residues" evidence="1">
    <location>
        <begin position="190"/>
        <end position="199"/>
    </location>
</feature>
<reference evidence="4" key="1">
    <citation type="submission" date="2005-03" db="EMBL/GenBank/DDBJ databases">
        <title>Comparison of the complete genome sequences of Rhodococcus erythropolis PR4 and Rhodococcus opacus B4.</title>
        <authorList>
            <person name="Takarada H."/>
            <person name="Sekine M."/>
            <person name="Hosoyama A."/>
            <person name="Yamada R."/>
            <person name="Fujisawa T."/>
            <person name="Omata S."/>
            <person name="Shimizu A."/>
            <person name="Tsukatani N."/>
            <person name="Tanikawa S."/>
            <person name="Fujita N."/>
            <person name="Harayama S."/>
        </authorList>
    </citation>
    <scope>NUCLEOTIDE SEQUENCE [LARGE SCALE GENOMIC DNA]</scope>
    <source>
        <strain evidence="4">PR4 / NBRC 100887</strain>
    </source>
</reference>
<organism evidence="3 4">
    <name type="scientific">Rhodococcus erythropolis (strain PR4 / NBRC 100887)</name>
    <dbReference type="NCBI Taxonomy" id="234621"/>
    <lineage>
        <taxon>Bacteria</taxon>
        <taxon>Bacillati</taxon>
        <taxon>Actinomycetota</taxon>
        <taxon>Actinomycetes</taxon>
        <taxon>Mycobacteriales</taxon>
        <taxon>Nocardiaceae</taxon>
        <taxon>Rhodococcus</taxon>
        <taxon>Rhodococcus erythropolis group</taxon>
    </lineage>
</organism>
<proteinExistence type="predicted"/>
<feature type="transmembrane region" description="Helical" evidence="2">
    <location>
        <begin position="38"/>
        <end position="54"/>
    </location>
</feature>
<evidence type="ECO:0000313" key="3">
    <source>
        <dbReference type="EMBL" id="BAH34476.1"/>
    </source>
</evidence>
<accession>C1A1J1</accession>
<reference evidence="3 4" key="2">
    <citation type="journal article" date="2006" name="Environ. Microbiol.">
        <title>Sequence analysis of three plasmids harboured in Rhodococcus erythropolis strain PR4.</title>
        <authorList>
            <person name="Sekine M."/>
            <person name="Tanikawa S."/>
            <person name="Omata S."/>
            <person name="Saito M."/>
            <person name="Fujisawa T."/>
            <person name="Tsukatani N."/>
            <person name="Tajima T."/>
            <person name="Sekigawa T."/>
            <person name="Kosugi H."/>
            <person name="Matsuo Y."/>
            <person name="Nishiko R."/>
            <person name="Imamura K."/>
            <person name="Ito M."/>
            <person name="Narita H."/>
            <person name="Tago S."/>
            <person name="Fujita N."/>
            <person name="Harayama S."/>
        </authorList>
    </citation>
    <scope>NUCLEOTIDE SEQUENCE [LARGE SCALE GENOMIC DNA]</scope>
    <source>
        <strain evidence="4">PR4 / NBRC 100887</strain>
    </source>
</reference>